<feature type="compositionally biased region" description="Polar residues" evidence="1">
    <location>
        <begin position="331"/>
        <end position="349"/>
    </location>
</feature>
<feature type="compositionally biased region" description="Basic and acidic residues" evidence="1">
    <location>
        <begin position="153"/>
        <end position="242"/>
    </location>
</feature>
<dbReference type="SUPFAM" id="SSF48464">
    <property type="entry name" value="ENTH/VHS domain"/>
    <property type="match status" value="1"/>
</dbReference>
<feature type="compositionally biased region" description="Low complexity" evidence="1">
    <location>
        <begin position="378"/>
        <end position="402"/>
    </location>
</feature>
<dbReference type="InterPro" id="IPR008942">
    <property type="entry name" value="ENTH_VHS"/>
</dbReference>
<dbReference type="PROSITE" id="PS51391">
    <property type="entry name" value="CID"/>
    <property type="match status" value="1"/>
</dbReference>
<feature type="region of interest" description="Disordered" evidence="1">
    <location>
        <begin position="136"/>
        <end position="402"/>
    </location>
</feature>
<evidence type="ECO:0000256" key="1">
    <source>
        <dbReference type="SAM" id="MobiDB-lite"/>
    </source>
</evidence>
<organism evidence="3">
    <name type="scientific">Mucochytrium quahogii</name>
    <dbReference type="NCBI Taxonomy" id="96639"/>
    <lineage>
        <taxon>Eukaryota</taxon>
        <taxon>Sar</taxon>
        <taxon>Stramenopiles</taxon>
        <taxon>Bigyra</taxon>
        <taxon>Labyrinthulomycetes</taxon>
        <taxon>Thraustochytrida</taxon>
        <taxon>Thraustochytriidae</taxon>
        <taxon>Mucochytrium</taxon>
    </lineage>
</organism>
<feature type="compositionally biased region" description="Pro residues" evidence="1">
    <location>
        <begin position="286"/>
        <end position="327"/>
    </location>
</feature>
<sequence length="402" mass="44371">MNRLEKLDVALARLARTSTPSASKVEAACGAALKLQNRSEEVVKRLVEYVTENGEQGKLTALYVIDALLHKEKKKLKTKMFAGSFQDKLHEVFEQFRLSDEKAKKQVSKILGRWGKYEIFPQTKLSDWARKGGCTVGQAAPSGSSSGTTSALSKKEKPRGQRVSFDTKGDLESRDRDRGGRPEAYRKSDDRYRGRDDRDNRKDDRRDYRDSRGPRGDRDYGRDDRRPPGRDDDERRGGDQKLDTNQLWQSIARAKEVKNAEVVDFRKRSPANGDHRGDDSKRPRTAMPPPTGAPPPPHFLQPPPGAPPPLPPGARNNPPLPPGPKPPSAWSVPQPSGRGNPTFSAQQAAEPQRGVPKLASNNEPQPPPPPAKPSAWATLGKKTSTFGTGTKKTTSGWGKLAK</sequence>
<dbReference type="EMBL" id="HBHK01025132">
    <property type="protein sequence ID" value="CAD9704597.1"/>
    <property type="molecule type" value="Transcribed_RNA"/>
</dbReference>
<feature type="compositionally biased region" description="Basic and acidic residues" evidence="1">
    <location>
        <begin position="253"/>
        <end position="282"/>
    </location>
</feature>
<proteinExistence type="predicted"/>
<dbReference type="AlphaFoldDB" id="A0A7S2WT92"/>
<accession>A0A7S2WT92</accession>
<name>A0A7S2WT92_9STRA</name>
<protein>
    <recommendedName>
        <fullName evidence="2">CID domain-containing protein</fullName>
    </recommendedName>
</protein>
<evidence type="ECO:0000313" key="3">
    <source>
        <dbReference type="EMBL" id="CAD9704597.1"/>
    </source>
</evidence>
<dbReference type="Pfam" id="PF04818">
    <property type="entry name" value="CID"/>
    <property type="match status" value="1"/>
</dbReference>
<feature type="domain" description="CID" evidence="2">
    <location>
        <begin position="1"/>
        <end position="136"/>
    </location>
</feature>
<dbReference type="SMART" id="SM00582">
    <property type="entry name" value="RPR"/>
    <property type="match status" value="1"/>
</dbReference>
<dbReference type="Gene3D" id="1.25.40.90">
    <property type="match status" value="1"/>
</dbReference>
<dbReference type="InterPro" id="IPR006569">
    <property type="entry name" value="CID_dom"/>
</dbReference>
<gene>
    <name evidence="3" type="ORF">QSP1433_LOCUS15835</name>
</gene>
<evidence type="ECO:0000259" key="2">
    <source>
        <dbReference type="PROSITE" id="PS51391"/>
    </source>
</evidence>
<reference evidence="3" key="1">
    <citation type="submission" date="2021-01" db="EMBL/GenBank/DDBJ databases">
        <authorList>
            <person name="Corre E."/>
            <person name="Pelletier E."/>
            <person name="Niang G."/>
            <person name="Scheremetjew M."/>
            <person name="Finn R."/>
            <person name="Kale V."/>
            <person name="Holt S."/>
            <person name="Cochrane G."/>
            <person name="Meng A."/>
            <person name="Brown T."/>
            <person name="Cohen L."/>
        </authorList>
    </citation>
    <scope>NUCLEOTIDE SEQUENCE</scope>
    <source>
        <strain evidence="3">NY070348D</strain>
    </source>
</reference>